<evidence type="ECO:0000256" key="1">
    <source>
        <dbReference type="SAM" id="Coils"/>
    </source>
</evidence>
<evidence type="ECO:0000313" key="2">
    <source>
        <dbReference type="EMBL" id="CAE2192863.1"/>
    </source>
</evidence>
<proteinExistence type="predicted"/>
<accession>A0A7S4M0V8</accession>
<keyword evidence="1" id="KW-0175">Coiled coil</keyword>
<protein>
    <submittedName>
        <fullName evidence="2">Uncharacterized protein</fullName>
    </submittedName>
</protein>
<sequence length="251" mass="28048">MAAAGLRMPMSLFGKKSESSASNVENNSFASNANRNTAAKMLENSEELFRASLTAKNEEISKITDVLFTVRKELGREVAHVQTLNAQLAAAQNELQEKEVSLQNANNRIRELESQIEDMQGTYNKVIMGEGQRPADEAKEDDTSTTQEELHAELVQSLRERAVKSEREVAVLQSTVAALRNALLVQLEEVARKSQDDTKQEQPSMTEAKIWEEAAMESERKVKELALEIEGKDLVIAELRRRLDESSKKSS</sequence>
<reference evidence="2" key="1">
    <citation type="submission" date="2021-01" db="EMBL/GenBank/DDBJ databases">
        <authorList>
            <person name="Corre E."/>
            <person name="Pelletier E."/>
            <person name="Niang G."/>
            <person name="Scheremetjew M."/>
            <person name="Finn R."/>
            <person name="Kale V."/>
            <person name="Holt S."/>
            <person name="Cochrane G."/>
            <person name="Meng A."/>
            <person name="Brown T."/>
            <person name="Cohen L."/>
        </authorList>
    </citation>
    <scope>NUCLEOTIDE SEQUENCE</scope>
    <source>
        <strain evidence="2">CCMP 2712</strain>
    </source>
</reference>
<organism evidence="2">
    <name type="scientific">Guillardia theta</name>
    <name type="common">Cryptophyte</name>
    <name type="synonym">Cryptomonas phi</name>
    <dbReference type="NCBI Taxonomy" id="55529"/>
    <lineage>
        <taxon>Eukaryota</taxon>
        <taxon>Cryptophyceae</taxon>
        <taxon>Pyrenomonadales</taxon>
        <taxon>Geminigeraceae</taxon>
        <taxon>Guillardia</taxon>
    </lineage>
</organism>
<dbReference type="EMBL" id="HBKN01002548">
    <property type="protein sequence ID" value="CAE2192863.1"/>
    <property type="molecule type" value="Transcribed_RNA"/>
</dbReference>
<feature type="coiled-coil region" evidence="1">
    <location>
        <begin position="81"/>
        <end position="122"/>
    </location>
</feature>
<gene>
    <name evidence="2" type="ORF">GTHE00462_LOCUS2174</name>
</gene>
<dbReference type="AlphaFoldDB" id="A0A7S4M0V8"/>
<name>A0A7S4M0V8_GUITH</name>